<proteinExistence type="predicted"/>
<protein>
    <submittedName>
        <fullName evidence="1">Uncharacterized protein</fullName>
    </submittedName>
</protein>
<sequence>MQTSPVERQRLSTPISSLRAQRSNPVCLRGEILDCFAALAMTGCGQPHRSPTHIPNSLHPRAYFAATTVNATRARRDQ</sequence>
<dbReference type="AlphaFoldDB" id="A0A5S4YTJ9"/>
<organism evidence="1 2">
    <name type="scientific">Bradyrhizobium hipponense</name>
    <dbReference type="NCBI Taxonomy" id="2605638"/>
    <lineage>
        <taxon>Bacteria</taxon>
        <taxon>Pseudomonadati</taxon>
        <taxon>Pseudomonadota</taxon>
        <taxon>Alphaproteobacteria</taxon>
        <taxon>Hyphomicrobiales</taxon>
        <taxon>Nitrobacteraceae</taxon>
        <taxon>Bradyrhizobium</taxon>
    </lineage>
</organism>
<evidence type="ECO:0000313" key="2">
    <source>
        <dbReference type="Proteomes" id="UP000324797"/>
    </source>
</evidence>
<accession>A0A5S4YTJ9</accession>
<gene>
    <name evidence="1" type="ORF">FXV83_10405</name>
</gene>
<keyword evidence="2" id="KW-1185">Reference proteome</keyword>
<evidence type="ECO:0000313" key="1">
    <source>
        <dbReference type="EMBL" id="TYO66685.1"/>
    </source>
</evidence>
<dbReference type="Proteomes" id="UP000324797">
    <property type="component" value="Unassembled WGS sequence"/>
</dbReference>
<dbReference type="EMBL" id="VSTH01000029">
    <property type="protein sequence ID" value="TYO66685.1"/>
    <property type="molecule type" value="Genomic_DNA"/>
</dbReference>
<reference evidence="1 2" key="1">
    <citation type="submission" date="2019-08" db="EMBL/GenBank/DDBJ databases">
        <title>Bradyrhizobium hipponensis sp. nov., a rhizobium isolated from a Lupinus angustifolius root nodule in Tunisia.</title>
        <authorList>
            <person name="Off K."/>
            <person name="Rejili M."/>
            <person name="Mars M."/>
            <person name="Brachmann A."/>
            <person name="Marin M."/>
        </authorList>
    </citation>
    <scope>NUCLEOTIDE SEQUENCE [LARGE SCALE GENOMIC DNA]</scope>
    <source>
        <strain evidence="2">aSej3</strain>
    </source>
</reference>
<comment type="caution">
    <text evidence="1">The sequence shown here is derived from an EMBL/GenBank/DDBJ whole genome shotgun (WGS) entry which is preliminary data.</text>
</comment>
<name>A0A5S4YTJ9_9BRAD</name>